<evidence type="ECO:0000313" key="1">
    <source>
        <dbReference type="EMBL" id="GAG28931.1"/>
    </source>
</evidence>
<comment type="caution">
    <text evidence="1">The sequence shown here is derived from an EMBL/GenBank/DDBJ whole genome shotgun (WGS) entry which is preliminary data.</text>
</comment>
<dbReference type="AlphaFoldDB" id="X0XVW4"/>
<feature type="non-terminal residue" evidence="1">
    <location>
        <position position="31"/>
    </location>
</feature>
<proteinExistence type="predicted"/>
<gene>
    <name evidence="1" type="ORF">S01H1_71566</name>
</gene>
<sequence>MDMADVAPEQLRRTVPLLQVNSISETLAYYV</sequence>
<accession>X0XVW4</accession>
<protein>
    <submittedName>
        <fullName evidence="1">Uncharacterized protein</fullName>
    </submittedName>
</protein>
<name>X0XVW4_9ZZZZ</name>
<reference evidence="1" key="1">
    <citation type="journal article" date="2014" name="Front. Microbiol.">
        <title>High frequency of phylogenetically diverse reductive dehalogenase-homologous genes in deep subseafloor sedimentary metagenomes.</title>
        <authorList>
            <person name="Kawai M."/>
            <person name="Futagami T."/>
            <person name="Toyoda A."/>
            <person name="Takaki Y."/>
            <person name="Nishi S."/>
            <person name="Hori S."/>
            <person name="Arai W."/>
            <person name="Tsubouchi T."/>
            <person name="Morono Y."/>
            <person name="Uchiyama I."/>
            <person name="Ito T."/>
            <person name="Fujiyama A."/>
            <person name="Inagaki F."/>
            <person name="Takami H."/>
        </authorList>
    </citation>
    <scope>NUCLEOTIDE SEQUENCE</scope>
    <source>
        <strain evidence="1">Expedition CK06-06</strain>
    </source>
</reference>
<dbReference type="EMBL" id="BARS01047662">
    <property type="protein sequence ID" value="GAG28931.1"/>
    <property type="molecule type" value="Genomic_DNA"/>
</dbReference>
<organism evidence="1">
    <name type="scientific">marine sediment metagenome</name>
    <dbReference type="NCBI Taxonomy" id="412755"/>
    <lineage>
        <taxon>unclassified sequences</taxon>
        <taxon>metagenomes</taxon>
        <taxon>ecological metagenomes</taxon>
    </lineage>
</organism>